<name>A0A5N6TDR0_ASPAV</name>
<evidence type="ECO:0000313" key="2">
    <source>
        <dbReference type="EMBL" id="KAE8144505.1"/>
    </source>
</evidence>
<proteinExistence type="predicted"/>
<feature type="compositionally biased region" description="Polar residues" evidence="1">
    <location>
        <begin position="47"/>
        <end position="60"/>
    </location>
</feature>
<organism evidence="2 3">
    <name type="scientific">Aspergillus avenaceus</name>
    <dbReference type="NCBI Taxonomy" id="36643"/>
    <lineage>
        <taxon>Eukaryota</taxon>
        <taxon>Fungi</taxon>
        <taxon>Dikarya</taxon>
        <taxon>Ascomycota</taxon>
        <taxon>Pezizomycotina</taxon>
        <taxon>Eurotiomycetes</taxon>
        <taxon>Eurotiomycetidae</taxon>
        <taxon>Eurotiales</taxon>
        <taxon>Aspergillaceae</taxon>
        <taxon>Aspergillus</taxon>
        <taxon>Aspergillus subgen. Circumdati</taxon>
    </lineage>
</organism>
<sequence length="190" mass="21332">MEELSNFIKNEKSIPKMPPFTPINGSDGSMDVDKEPTTPSKHARKGSNVNGAAKKNNTPSPVKKSLGPIPTSLDAASEPDKMILRMRDVQGKNWGEITKAYIERTGTKIGNSTLRMRYTTMKANFTDMSGEDEAMLLRVKKEVEERFEQEKWHRISDIMHEEGGTKYPVPALQKKFKELSKKGAQANGYE</sequence>
<dbReference type="AlphaFoldDB" id="A0A5N6TDR0"/>
<evidence type="ECO:0008006" key="4">
    <source>
        <dbReference type="Google" id="ProtNLM"/>
    </source>
</evidence>
<protein>
    <recommendedName>
        <fullName evidence="4">Myb-like domain-containing protein</fullName>
    </recommendedName>
</protein>
<feature type="region of interest" description="Disordered" evidence="1">
    <location>
        <begin position="1"/>
        <end position="77"/>
    </location>
</feature>
<evidence type="ECO:0000313" key="3">
    <source>
        <dbReference type="Proteomes" id="UP000325780"/>
    </source>
</evidence>
<evidence type="ECO:0000256" key="1">
    <source>
        <dbReference type="SAM" id="MobiDB-lite"/>
    </source>
</evidence>
<dbReference type="OrthoDB" id="5375264at2759"/>
<gene>
    <name evidence="2" type="ORF">BDV25DRAFT_145550</name>
</gene>
<reference evidence="2 3" key="1">
    <citation type="submission" date="2019-04" db="EMBL/GenBank/DDBJ databases">
        <title>Friends and foes A comparative genomics study of 23 Aspergillus species from section Flavi.</title>
        <authorList>
            <consortium name="DOE Joint Genome Institute"/>
            <person name="Kjaerbolling I."/>
            <person name="Vesth T."/>
            <person name="Frisvad J.C."/>
            <person name="Nybo J.L."/>
            <person name="Theobald S."/>
            <person name="Kildgaard S."/>
            <person name="Isbrandt T."/>
            <person name="Kuo A."/>
            <person name="Sato A."/>
            <person name="Lyhne E.K."/>
            <person name="Kogle M.E."/>
            <person name="Wiebenga A."/>
            <person name="Kun R.S."/>
            <person name="Lubbers R.J."/>
            <person name="Makela M.R."/>
            <person name="Barry K."/>
            <person name="Chovatia M."/>
            <person name="Clum A."/>
            <person name="Daum C."/>
            <person name="Haridas S."/>
            <person name="He G."/>
            <person name="LaButti K."/>
            <person name="Lipzen A."/>
            <person name="Mondo S."/>
            <person name="Riley R."/>
            <person name="Salamov A."/>
            <person name="Simmons B.A."/>
            <person name="Magnuson J.K."/>
            <person name="Henrissat B."/>
            <person name="Mortensen U.H."/>
            <person name="Larsen T.O."/>
            <person name="Devries R.P."/>
            <person name="Grigoriev I.V."/>
            <person name="Machida M."/>
            <person name="Baker S.E."/>
            <person name="Andersen M.R."/>
        </authorList>
    </citation>
    <scope>NUCLEOTIDE SEQUENCE [LARGE SCALE GENOMIC DNA]</scope>
    <source>
        <strain evidence="2 3">IBT 18842</strain>
    </source>
</reference>
<accession>A0A5N6TDR0</accession>
<keyword evidence="3" id="KW-1185">Reference proteome</keyword>
<dbReference type="EMBL" id="ML742498">
    <property type="protein sequence ID" value="KAE8144505.1"/>
    <property type="molecule type" value="Genomic_DNA"/>
</dbReference>
<dbReference type="Proteomes" id="UP000325780">
    <property type="component" value="Unassembled WGS sequence"/>
</dbReference>